<dbReference type="Proteomes" id="UP000183788">
    <property type="component" value="Unassembled WGS sequence"/>
</dbReference>
<dbReference type="AlphaFoldDB" id="A0A1K1T2X8"/>
<dbReference type="EMBL" id="FPIZ01000059">
    <property type="protein sequence ID" value="SFW91001.1"/>
    <property type="molecule type" value="Genomic_DNA"/>
</dbReference>
<sequence>MNNIEEIIKNLPSSWKELKLKDYLKIVDVSLIEYTNDIYGADFVKLDNAIRILSSLTGLTVDEIEKLPMSYVNQMVAKISFMDKLPSERIKPPFKIKRIEQITFEEYISFLNYTHKPELIFSNLPNIIRQFSITPFTQEEVENLNMEDVLSCFFLSKKQLMTSLNNSIRQT</sequence>
<dbReference type="OrthoDB" id="1113830at2"/>
<feature type="non-terminal residue" evidence="1">
    <location>
        <position position="171"/>
    </location>
</feature>
<gene>
    <name evidence="1" type="ORF">SAMN05661012_06713</name>
</gene>
<dbReference type="RefSeq" id="WP_143151024.1">
    <property type="nucleotide sequence ID" value="NZ_FPIZ01000059.1"/>
</dbReference>
<evidence type="ECO:0000313" key="2">
    <source>
        <dbReference type="Proteomes" id="UP000183788"/>
    </source>
</evidence>
<proteinExistence type="predicted"/>
<organism evidence="1 2">
    <name type="scientific">Chitinophaga sancti</name>
    <dbReference type="NCBI Taxonomy" id="1004"/>
    <lineage>
        <taxon>Bacteria</taxon>
        <taxon>Pseudomonadati</taxon>
        <taxon>Bacteroidota</taxon>
        <taxon>Chitinophagia</taxon>
        <taxon>Chitinophagales</taxon>
        <taxon>Chitinophagaceae</taxon>
        <taxon>Chitinophaga</taxon>
    </lineage>
</organism>
<accession>A0A1K1T2X8</accession>
<evidence type="ECO:0000313" key="1">
    <source>
        <dbReference type="EMBL" id="SFW91001.1"/>
    </source>
</evidence>
<protein>
    <submittedName>
        <fullName evidence="1">Uncharacterized protein</fullName>
    </submittedName>
</protein>
<name>A0A1K1T2X8_9BACT</name>
<reference evidence="1 2" key="1">
    <citation type="submission" date="2016-11" db="EMBL/GenBank/DDBJ databases">
        <authorList>
            <person name="Jaros S."/>
            <person name="Januszkiewicz K."/>
            <person name="Wedrychowicz H."/>
        </authorList>
    </citation>
    <scope>NUCLEOTIDE SEQUENCE [LARGE SCALE GENOMIC DNA]</scope>
    <source>
        <strain evidence="1 2">DSM 784</strain>
    </source>
</reference>